<evidence type="ECO:0000256" key="1">
    <source>
        <dbReference type="SAM" id="MobiDB-lite"/>
    </source>
</evidence>
<feature type="region of interest" description="Disordered" evidence="1">
    <location>
        <begin position="81"/>
        <end position="119"/>
    </location>
</feature>
<comment type="caution">
    <text evidence="2">The sequence shown here is derived from an EMBL/GenBank/DDBJ whole genome shotgun (WGS) entry which is preliminary data.</text>
</comment>
<organism evidence="2 3">
    <name type="scientific">Solea senegalensis</name>
    <name type="common">Senegalese sole</name>
    <dbReference type="NCBI Taxonomy" id="28829"/>
    <lineage>
        <taxon>Eukaryota</taxon>
        <taxon>Metazoa</taxon>
        <taxon>Chordata</taxon>
        <taxon>Craniata</taxon>
        <taxon>Vertebrata</taxon>
        <taxon>Euteleostomi</taxon>
        <taxon>Actinopterygii</taxon>
        <taxon>Neopterygii</taxon>
        <taxon>Teleostei</taxon>
        <taxon>Neoteleostei</taxon>
        <taxon>Acanthomorphata</taxon>
        <taxon>Carangaria</taxon>
        <taxon>Pleuronectiformes</taxon>
        <taxon>Pleuronectoidei</taxon>
        <taxon>Soleidae</taxon>
        <taxon>Solea</taxon>
    </lineage>
</organism>
<name>A0AAV6R260_SOLSE</name>
<protein>
    <submittedName>
        <fullName evidence="2">Uncharacterized protein</fullName>
    </submittedName>
</protein>
<reference evidence="2 3" key="1">
    <citation type="journal article" date="2021" name="Sci. Rep.">
        <title>Chromosome anchoring in Senegalese sole (Solea senegalensis) reveals sex-associated markers and genome rearrangements in flatfish.</title>
        <authorList>
            <person name="Guerrero-Cozar I."/>
            <person name="Gomez-Garrido J."/>
            <person name="Berbel C."/>
            <person name="Martinez-Blanch J.F."/>
            <person name="Alioto T."/>
            <person name="Claros M.G."/>
            <person name="Gagnaire P.A."/>
            <person name="Manchado M."/>
        </authorList>
    </citation>
    <scope>NUCLEOTIDE SEQUENCE [LARGE SCALE GENOMIC DNA]</scope>
    <source>
        <strain evidence="2">Sse05_10M</strain>
    </source>
</reference>
<feature type="compositionally biased region" description="Basic residues" evidence="1">
    <location>
        <begin position="83"/>
        <end position="93"/>
    </location>
</feature>
<sequence>MTARAARGCRSIVIYTYENNRERSEESSLLLSTQSEAALADKSVALEERASSIRLHRDTYLHDNSGVRTPGSSALVIWAPRPPQHHHHHHHHHETLITLKSTTSQTLRTRQDSLTQHAV</sequence>
<gene>
    <name evidence="2" type="ORF">JOB18_037456</name>
</gene>
<accession>A0AAV6R260</accession>
<evidence type="ECO:0000313" key="2">
    <source>
        <dbReference type="EMBL" id="KAG7499416.1"/>
    </source>
</evidence>
<evidence type="ECO:0000313" key="3">
    <source>
        <dbReference type="Proteomes" id="UP000693946"/>
    </source>
</evidence>
<feature type="compositionally biased region" description="Polar residues" evidence="1">
    <location>
        <begin position="98"/>
        <end position="119"/>
    </location>
</feature>
<dbReference type="Proteomes" id="UP000693946">
    <property type="component" value="Linkage Group LG21"/>
</dbReference>
<proteinExistence type="predicted"/>
<dbReference type="EMBL" id="JAGKHQ010000014">
    <property type="protein sequence ID" value="KAG7499416.1"/>
    <property type="molecule type" value="Genomic_DNA"/>
</dbReference>
<keyword evidence="3" id="KW-1185">Reference proteome</keyword>
<dbReference type="AlphaFoldDB" id="A0AAV6R260"/>